<evidence type="ECO:0000313" key="7">
    <source>
        <dbReference type="EMBL" id="PMD25311.1"/>
    </source>
</evidence>
<sequence length="366" mass="41402">MGSITPDNGTATIMNEAASLKLQDAYHGAADSLETPHDVMLRLFNAHLQVPMVKEGCDLGVFKKLSESKKLLSVEELAEPSGADPVLLTRILKYLAANRMISETSQDHFHHTGATKALADPRIEGAINYTFNISGPSYQALPDHLKETKYQSQTGGKYAWHKGFNTELDFFPWASQYPEKLGWFKLDVAPFTQETTSFEPERVHFVDVGGGFGYQCARLKAKYPDLPGRIVLQDLPETIKQARPIEGVEFRAHDFFTPQPVKGAKYYYLRTVLHDWDDEKSLEILKNLIPAMGPDSLILIDDMVLLNTGAHWWSAWMDLHMLTMLGAWERNLDQWHSLLDRAGLRVVNIQTYMQTMRHSLITVALK</sequence>
<dbReference type="InterPro" id="IPR036390">
    <property type="entry name" value="WH_DNA-bd_sf"/>
</dbReference>
<reference evidence="7 8" key="1">
    <citation type="submission" date="2016-05" db="EMBL/GenBank/DDBJ databases">
        <title>A degradative enzymes factory behind the ericoid mycorrhizal symbiosis.</title>
        <authorList>
            <consortium name="DOE Joint Genome Institute"/>
            <person name="Martino E."/>
            <person name="Morin E."/>
            <person name="Grelet G."/>
            <person name="Kuo A."/>
            <person name="Kohler A."/>
            <person name="Daghino S."/>
            <person name="Barry K."/>
            <person name="Choi C."/>
            <person name="Cichocki N."/>
            <person name="Clum A."/>
            <person name="Copeland A."/>
            <person name="Hainaut M."/>
            <person name="Haridas S."/>
            <person name="Labutti K."/>
            <person name="Lindquist E."/>
            <person name="Lipzen A."/>
            <person name="Khouja H.-R."/>
            <person name="Murat C."/>
            <person name="Ohm R."/>
            <person name="Olson A."/>
            <person name="Spatafora J."/>
            <person name="Veneault-Fourrey C."/>
            <person name="Henrissat B."/>
            <person name="Grigoriev I."/>
            <person name="Martin F."/>
            <person name="Perotto S."/>
        </authorList>
    </citation>
    <scope>NUCLEOTIDE SEQUENCE [LARGE SCALE GENOMIC DNA]</scope>
    <source>
        <strain evidence="7 8">UAMH 7357</strain>
    </source>
</reference>
<dbReference type="Gene3D" id="1.10.10.10">
    <property type="entry name" value="Winged helix-like DNA-binding domain superfamily/Winged helix DNA-binding domain"/>
    <property type="match status" value="1"/>
</dbReference>
<dbReference type="PROSITE" id="PS51683">
    <property type="entry name" value="SAM_OMT_II"/>
    <property type="match status" value="1"/>
</dbReference>
<name>A0A2J6QGB6_9HELO</name>
<dbReference type="AlphaFoldDB" id="A0A2J6QGB6"/>
<dbReference type="InterPro" id="IPR036388">
    <property type="entry name" value="WH-like_DNA-bd_sf"/>
</dbReference>
<dbReference type="InterPro" id="IPR001077">
    <property type="entry name" value="COMT_C"/>
</dbReference>
<dbReference type="OrthoDB" id="2410195at2759"/>
<evidence type="ECO:0000259" key="5">
    <source>
        <dbReference type="Pfam" id="PF00891"/>
    </source>
</evidence>
<dbReference type="PANTHER" id="PTHR43712">
    <property type="entry name" value="PUTATIVE (AFU_ORTHOLOGUE AFUA_4G14580)-RELATED"/>
    <property type="match status" value="1"/>
</dbReference>
<dbReference type="InterPro" id="IPR012967">
    <property type="entry name" value="COMT_dimerisation"/>
</dbReference>
<evidence type="ECO:0000313" key="8">
    <source>
        <dbReference type="Proteomes" id="UP000235672"/>
    </source>
</evidence>
<dbReference type="InterPro" id="IPR029063">
    <property type="entry name" value="SAM-dependent_MTases_sf"/>
</dbReference>
<keyword evidence="1 7" id="KW-0489">Methyltransferase</keyword>
<evidence type="ECO:0000259" key="6">
    <source>
        <dbReference type="Pfam" id="PF08100"/>
    </source>
</evidence>
<dbReference type="Pfam" id="PF08100">
    <property type="entry name" value="Dimerisation"/>
    <property type="match status" value="1"/>
</dbReference>
<organism evidence="7 8">
    <name type="scientific">Hyaloscypha hepaticicola</name>
    <dbReference type="NCBI Taxonomy" id="2082293"/>
    <lineage>
        <taxon>Eukaryota</taxon>
        <taxon>Fungi</taxon>
        <taxon>Dikarya</taxon>
        <taxon>Ascomycota</taxon>
        <taxon>Pezizomycotina</taxon>
        <taxon>Leotiomycetes</taxon>
        <taxon>Helotiales</taxon>
        <taxon>Hyaloscyphaceae</taxon>
        <taxon>Hyaloscypha</taxon>
    </lineage>
</organism>
<keyword evidence="8" id="KW-1185">Reference proteome</keyword>
<dbReference type="Pfam" id="PF00891">
    <property type="entry name" value="Methyltransf_2"/>
    <property type="match status" value="1"/>
</dbReference>
<dbReference type="PIRSF" id="PIRSF005739">
    <property type="entry name" value="O-mtase"/>
    <property type="match status" value="1"/>
</dbReference>
<protein>
    <submittedName>
        <fullName evidence="7">O-methyltransferase</fullName>
    </submittedName>
</protein>
<dbReference type="SUPFAM" id="SSF46785">
    <property type="entry name" value="Winged helix' DNA-binding domain"/>
    <property type="match status" value="1"/>
</dbReference>
<keyword evidence="2 7" id="KW-0808">Transferase</keyword>
<proteinExistence type="predicted"/>
<dbReference type="InterPro" id="IPR016461">
    <property type="entry name" value="COMT-like"/>
</dbReference>
<feature type="domain" description="O-methyltransferase C-terminal" evidence="5">
    <location>
        <begin position="204"/>
        <end position="344"/>
    </location>
</feature>
<dbReference type="EMBL" id="KZ613470">
    <property type="protein sequence ID" value="PMD25311.1"/>
    <property type="molecule type" value="Genomic_DNA"/>
</dbReference>
<dbReference type="Proteomes" id="UP000235672">
    <property type="component" value="Unassembled WGS sequence"/>
</dbReference>
<dbReference type="Gene3D" id="3.40.50.150">
    <property type="entry name" value="Vaccinia Virus protein VP39"/>
    <property type="match status" value="1"/>
</dbReference>
<accession>A0A2J6QGB6</accession>
<dbReference type="PANTHER" id="PTHR43712:SF4">
    <property type="entry name" value="O-METHYLTRANSFERASE DOMAIN-CONTAINING PROTEIN"/>
    <property type="match status" value="1"/>
</dbReference>
<feature type="domain" description="O-methyltransferase dimerisation" evidence="6">
    <location>
        <begin position="43"/>
        <end position="114"/>
    </location>
</feature>
<evidence type="ECO:0000256" key="4">
    <source>
        <dbReference type="PIRSR" id="PIRSR005739-1"/>
    </source>
</evidence>
<gene>
    <name evidence="7" type="ORF">NA56DRAFT_668552</name>
</gene>
<feature type="active site" description="Proton acceptor" evidence="4">
    <location>
        <position position="274"/>
    </location>
</feature>
<evidence type="ECO:0000256" key="3">
    <source>
        <dbReference type="ARBA" id="ARBA00022691"/>
    </source>
</evidence>
<dbReference type="GO" id="GO:0032259">
    <property type="term" value="P:methylation"/>
    <property type="evidence" value="ECO:0007669"/>
    <property type="project" value="UniProtKB-KW"/>
</dbReference>
<dbReference type="SUPFAM" id="SSF53335">
    <property type="entry name" value="S-adenosyl-L-methionine-dependent methyltransferases"/>
    <property type="match status" value="1"/>
</dbReference>
<dbReference type="GO" id="GO:0046983">
    <property type="term" value="F:protein dimerization activity"/>
    <property type="evidence" value="ECO:0007669"/>
    <property type="project" value="InterPro"/>
</dbReference>
<dbReference type="GO" id="GO:0008171">
    <property type="term" value="F:O-methyltransferase activity"/>
    <property type="evidence" value="ECO:0007669"/>
    <property type="project" value="InterPro"/>
</dbReference>
<evidence type="ECO:0000256" key="1">
    <source>
        <dbReference type="ARBA" id="ARBA00022603"/>
    </source>
</evidence>
<evidence type="ECO:0000256" key="2">
    <source>
        <dbReference type="ARBA" id="ARBA00022679"/>
    </source>
</evidence>
<keyword evidence="3" id="KW-0949">S-adenosyl-L-methionine</keyword>